<organism evidence="1 2">
    <name type="scientific">Candidatus Scatomonas pullistercoris</name>
    <dbReference type="NCBI Taxonomy" id="2840920"/>
    <lineage>
        <taxon>Bacteria</taxon>
        <taxon>Bacillati</taxon>
        <taxon>Bacillota</taxon>
        <taxon>Clostridia</taxon>
        <taxon>Lachnospirales</taxon>
        <taxon>Lachnospiraceae</taxon>
        <taxon>Lachnospiraceae incertae sedis</taxon>
        <taxon>Candidatus Scatomonas</taxon>
    </lineage>
</organism>
<proteinExistence type="predicted"/>
<gene>
    <name evidence="1" type="ORF">IAB71_01150</name>
</gene>
<sequence>MSLPAAAGSGSNAGAANFSELMTGTDGTGISQVITDSYDVLYGSWPEAYNEVVLVLNEDNGISAETLCQLGFITEEQYENAAERIENGGGAGAISFDYEEISGHTFYLVPACDYYMENENGTFTYMEDSTLYEEKLLENAVELKITGIIRPKEDARNAAISTAVAYTPQLTDYIISHTDESPVIRAQEADSSRNVLTGMAFETSDDAAKAKDAKEYLSSLSISEKASFYQLMVYYTSENTEAGASSGGQTGMAAKKDPVIALRTEG</sequence>
<evidence type="ECO:0000313" key="1">
    <source>
        <dbReference type="EMBL" id="HIV24388.1"/>
    </source>
</evidence>
<dbReference type="Proteomes" id="UP000824169">
    <property type="component" value="Unassembled WGS sequence"/>
</dbReference>
<dbReference type="EMBL" id="DVOO01000003">
    <property type="protein sequence ID" value="HIV24388.1"/>
    <property type="molecule type" value="Genomic_DNA"/>
</dbReference>
<reference evidence="1" key="1">
    <citation type="submission" date="2020-10" db="EMBL/GenBank/DDBJ databases">
        <authorList>
            <person name="Gilroy R."/>
        </authorList>
    </citation>
    <scope>NUCLEOTIDE SEQUENCE</scope>
    <source>
        <strain evidence="1">CHK188-20938</strain>
    </source>
</reference>
<protein>
    <submittedName>
        <fullName evidence="1">Uncharacterized protein</fullName>
    </submittedName>
</protein>
<comment type="caution">
    <text evidence="1">The sequence shown here is derived from an EMBL/GenBank/DDBJ whole genome shotgun (WGS) entry which is preliminary data.</text>
</comment>
<reference evidence="1" key="2">
    <citation type="journal article" date="2021" name="PeerJ">
        <title>Extensive microbial diversity within the chicken gut microbiome revealed by metagenomics and culture.</title>
        <authorList>
            <person name="Gilroy R."/>
            <person name="Ravi A."/>
            <person name="Getino M."/>
            <person name="Pursley I."/>
            <person name="Horton D.L."/>
            <person name="Alikhan N.F."/>
            <person name="Baker D."/>
            <person name="Gharbi K."/>
            <person name="Hall N."/>
            <person name="Watson M."/>
            <person name="Adriaenssens E.M."/>
            <person name="Foster-Nyarko E."/>
            <person name="Jarju S."/>
            <person name="Secka A."/>
            <person name="Antonio M."/>
            <person name="Oren A."/>
            <person name="Chaudhuri R.R."/>
            <person name="La Ragione R."/>
            <person name="Hildebrand F."/>
            <person name="Pallen M.J."/>
        </authorList>
    </citation>
    <scope>NUCLEOTIDE SEQUENCE</scope>
    <source>
        <strain evidence="1">CHK188-20938</strain>
    </source>
</reference>
<dbReference type="AlphaFoldDB" id="A0A9D1T9V3"/>
<name>A0A9D1T9V3_9FIRM</name>
<evidence type="ECO:0000313" key="2">
    <source>
        <dbReference type="Proteomes" id="UP000824169"/>
    </source>
</evidence>
<accession>A0A9D1T9V3</accession>